<evidence type="ECO:0000259" key="1">
    <source>
        <dbReference type="Pfam" id="PF00078"/>
    </source>
</evidence>
<dbReference type="InterPro" id="IPR000477">
    <property type="entry name" value="RT_dom"/>
</dbReference>
<dbReference type="SUPFAM" id="SSF56672">
    <property type="entry name" value="DNA/RNA polymerases"/>
    <property type="match status" value="1"/>
</dbReference>
<name>A0ABQ4YSP5_9ASTR</name>
<proteinExistence type="predicted"/>
<dbReference type="InterPro" id="IPR043128">
    <property type="entry name" value="Rev_trsase/Diguanyl_cyclase"/>
</dbReference>
<dbReference type="Gene3D" id="3.30.70.270">
    <property type="match status" value="3"/>
</dbReference>
<accession>A0ABQ4YSP5</accession>
<dbReference type="PANTHER" id="PTHR24559">
    <property type="entry name" value="TRANSPOSON TY3-I GAG-POL POLYPROTEIN"/>
    <property type="match status" value="1"/>
</dbReference>
<protein>
    <recommendedName>
        <fullName evidence="1">Reverse transcriptase domain-containing protein</fullName>
    </recommendedName>
</protein>
<evidence type="ECO:0000313" key="3">
    <source>
        <dbReference type="Proteomes" id="UP001151760"/>
    </source>
</evidence>
<comment type="caution">
    <text evidence="2">The sequence shown here is derived from an EMBL/GenBank/DDBJ whole genome shotgun (WGS) entry which is preliminary data.</text>
</comment>
<dbReference type="EMBL" id="BQNB010010624">
    <property type="protein sequence ID" value="GJS79803.1"/>
    <property type="molecule type" value="Genomic_DNA"/>
</dbReference>
<dbReference type="PANTHER" id="PTHR24559:SF444">
    <property type="entry name" value="REVERSE TRANSCRIPTASE DOMAIN-CONTAINING PROTEIN"/>
    <property type="match status" value="1"/>
</dbReference>
<dbReference type="InterPro" id="IPR053134">
    <property type="entry name" value="RNA-dir_DNA_polymerase"/>
</dbReference>
<gene>
    <name evidence="2" type="ORF">Tco_0729684</name>
</gene>
<evidence type="ECO:0000313" key="2">
    <source>
        <dbReference type="EMBL" id="GJS79803.1"/>
    </source>
</evidence>
<sequence length="265" mass="30975">MGSMILCRLFCTFVKFEIREVRLPHAVWLFRSKRYAYLMLCGYLDQRAGIGIKAIGYREVGYSISEDLEEEPIEEDPLEEPKEEGWLKELEKEADSDLLSDARSRPGPTELPRVEQVNRKNRYPLPKIDDLFDQLQGSRYFSKIDLRSGYHQLRVHEEDIPKTAFRMRYGHFEFTVMPFGLTNAPAPKEDHEVHLKLVLELLKKESLFAKFSKCDFWLQEVHFLRHVVNRNGIHVDPSKIKAVKNWKAPKTPSEIPSFLGLAGYY</sequence>
<organism evidence="2 3">
    <name type="scientific">Tanacetum coccineum</name>
    <dbReference type="NCBI Taxonomy" id="301880"/>
    <lineage>
        <taxon>Eukaryota</taxon>
        <taxon>Viridiplantae</taxon>
        <taxon>Streptophyta</taxon>
        <taxon>Embryophyta</taxon>
        <taxon>Tracheophyta</taxon>
        <taxon>Spermatophyta</taxon>
        <taxon>Magnoliopsida</taxon>
        <taxon>eudicotyledons</taxon>
        <taxon>Gunneridae</taxon>
        <taxon>Pentapetalae</taxon>
        <taxon>asterids</taxon>
        <taxon>campanulids</taxon>
        <taxon>Asterales</taxon>
        <taxon>Asteraceae</taxon>
        <taxon>Asteroideae</taxon>
        <taxon>Anthemideae</taxon>
        <taxon>Anthemidinae</taxon>
        <taxon>Tanacetum</taxon>
    </lineage>
</organism>
<keyword evidence="3" id="KW-1185">Reference proteome</keyword>
<dbReference type="Gene3D" id="3.10.10.10">
    <property type="entry name" value="HIV Type 1 Reverse Transcriptase, subunit A, domain 1"/>
    <property type="match status" value="1"/>
</dbReference>
<reference evidence="2" key="2">
    <citation type="submission" date="2022-01" db="EMBL/GenBank/DDBJ databases">
        <authorList>
            <person name="Yamashiro T."/>
            <person name="Shiraishi A."/>
            <person name="Satake H."/>
            <person name="Nakayama K."/>
        </authorList>
    </citation>
    <scope>NUCLEOTIDE SEQUENCE</scope>
</reference>
<feature type="domain" description="Reverse transcriptase" evidence="1">
    <location>
        <begin position="113"/>
        <end position="186"/>
    </location>
</feature>
<dbReference type="Pfam" id="PF00078">
    <property type="entry name" value="RVT_1"/>
    <property type="match status" value="1"/>
</dbReference>
<dbReference type="CDD" id="cd01647">
    <property type="entry name" value="RT_LTR"/>
    <property type="match status" value="1"/>
</dbReference>
<dbReference type="Proteomes" id="UP001151760">
    <property type="component" value="Unassembled WGS sequence"/>
</dbReference>
<reference evidence="2" key="1">
    <citation type="journal article" date="2022" name="Int. J. Mol. Sci.">
        <title>Draft Genome of Tanacetum Coccineum: Genomic Comparison of Closely Related Tanacetum-Family Plants.</title>
        <authorList>
            <person name="Yamashiro T."/>
            <person name="Shiraishi A."/>
            <person name="Nakayama K."/>
            <person name="Satake H."/>
        </authorList>
    </citation>
    <scope>NUCLEOTIDE SEQUENCE</scope>
</reference>
<dbReference type="InterPro" id="IPR043502">
    <property type="entry name" value="DNA/RNA_pol_sf"/>
</dbReference>